<organism evidence="7">
    <name type="scientific">Ixodes ricinus</name>
    <name type="common">Common tick</name>
    <name type="synonym">Acarus ricinus</name>
    <dbReference type="NCBI Taxonomy" id="34613"/>
    <lineage>
        <taxon>Eukaryota</taxon>
        <taxon>Metazoa</taxon>
        <taxon>Ecdysozoa</taxon>
        <taxon>Arthropoda</taxon>
        <taxon>Chelicerata</taxon>
        <taxon>Arachnida</taxon>
        <taxon>Acari</taxon>
        <taxon>Parasitiformes</taxon>
        <taxon>Ixodida</taxon>
        <taxon>Ixodoidea</taxon>
        <taxon>Ixodidae</taxon>
        <taxon>Ixodinae</taxon>
        <taxon>Ixodes</taxon>
    </lineage>
</organism>
<dbReference type="AlphaFoldDB" id="A0A0K8R4L5"/>
<name>A0A0K8R4L5_IXORI</name>
<evidence type="ECO:0000256" key="1">
    <source>
        <dbReference type="ARBA" id="ARBA00004613"/>
    </source>
</evidence>
<protein>
    <submittedName>
        <fullName evidence="7">Putative salp15</fullName>
    </submittedName>
</protein>
<evidence type="ECO:0000256" key="5">
    <source>
        <dbReference type="ARBA" id="ARBA00034321"/>
    </source>
</evidence>
<evidence type="ECO:0000256" key="3">
    <source>
        <dbReference type="ARBA" id="ARBA00022729"/>
    </source>
</evidence>
<evidence type="ECO:0000256" key="2">
    <source>
        <dbReference type="ARBA" id="ARBA00022525"/>
    </source>
</evidence>
<sequence>MIMANIVLFMICLQIIIIGADSQLIVIVSPISSTKIAPECETIVHKKCEVAVGNLTKIALDLSDCRLLCYTRLTDGTMRATLTWIPDYMPCFVGKICKEGKCIFDERIQL</sequence>
<comment type="similarity">
    <text evidence="5">Belongs to the salp15 family.</text>
</comment>
<evidence type="ECO:0000256" key="6">
    <source>
        <dbReference type="SAM" id="SignalP"/>
    </source>
</evidence>
<keyword evidence="4" id="KW-0325">Glycoprotein</keyword>
<dbReference type="Pfam" id="PF12115">
    <property type="entry name" value="Salp15"/>
    <property type="match status" value="1"/>
</dbReference>
<comment type="subcellular location">
    <subcellularLocation>
        <location evidence="1">Secreted</location>
    </subcellularLocation>
</comment>
<keyword evidence="2" id="KW-0964">Secreted</keyword>
<feature type="chain" id="PRO_5005515740" evidence="6">
    <location>
        <begin position="23"/>
        <end position="110"/>
    </location>
</feature>
<proteinExistence type="evidence at transcript level"/>
<reference evidence="7" key="1">
    <citation type="submission" date="2012-12" db="EMBL/GenBank/DDBJ databases">
        <title>Identification and characterization of a phenylalanine ammonia-lyase gene family in Isatis indigotica Fort.</title>
        <authorList>
            <person name="Liu Q."/>
            <person name="Chen J."/>
            <person name="Zhou X."/>
            <person name="Di P."/>
            <person name="Xiao Y."/>
            <person name="Xuan H."/>
            <person name="Zhang L."/>
            <person name="Chen W."/>
        </authorList>
    </citation>
    <scope>NUCLEOTIDE SEQUENCE</scope>
    <source>
        <tissue evidence="7">Salivary gland</tissue>
    </source>
</reference>
<dbReference type="EMBL" id="GADI01007711">
    <property type="protein sequence ID" value="JAA66097.1"/>
    <property type="molecule type" value="mRNA"/>
</dbReference>
<dbReference type="GO" id="GO:0005576">
    <property type="term" value="C:extracellular region"/>
    <property type="evidence" value="ECO:0007669"/>
    <property type="project" value="UniProtKB-SubCell"/>
</dbReference>
<accession>A0A0K8R4L5</accession>
<evidence type="ECO:0000256" key="4">
    <source>
        <dbReference type="ARBA" id="ARBA00023180"/>
    </source>
</evidence>
<feature type="signal peptide" evidence="6">
    <location>
        <begin position="1"/>
        <end position="22"/>
    </location>
</feature>
<dbReference type="InterPro" id="IPR021971">
    <property type="entry name" value="Salp15"/>
</dbReference>
<evidence type="ECO:0000313" key="7">
    <source>
        <dbReference type="EMBL" id="JAA66097.1"/>
    </source>
</evidence>
<keyword evidence="3 6" id="KW-0732">Signal</keyword>